<evidence type="ECO:0000256" key="1">
    <source>
        <dbReference type="ARBA" id="ARBA00004196"/>
    </source>
</evidence>
<comment type="subcellular location">
    <subcellularLocation>
        <location evidence="1">Cell envelope</location>
    </subcellularLocation>
    <subcellularLocation>
        <location evidence="2">Cell outer membrane</location>
    </subcellularLocation>
    <subcellularLocation>
        <location evidence="3">Secreted</location>
    </subcellularLocation>
</comment>
<evidence type="ECO:0000256" key="4">
    <source>
        <dbReference type="ARBA" id="ARBA00022525"/>
    </source>
</evidence>
<accession>A0A8J3VK34</accession>
<keyword evidence="6" id="KW-0472">Membrane</keyword>
<dbReference type="GO" id="GO:0009279">
    <property type="term" value="C:cell outer membrane"/>
    <property type="evidence" value="ECO:0007669"/>
    <property type="project" value="UniProtKB-SubCell"/>
</dbReference>
<gene>
    <name evidence="10" type="ORF">Rhe02_80960</name>
</gene>
<comment type="caution">
    <text evidence="10">The sequence shown here is derived from an EMBL/GenBank/DDBJ whole genome shotgun (WGS) entry which is preliminary data.</text>
</comment>
<evidence type="ECO:0000256" key="8">
    <source>
        <dbReference type="SAM" id="MobiDB-lite"/>
    </source>
</evidence>
<keyword evidence="11" id="KW-1185">Reference proteome</keyword>
<dbReference type="Proteomes" id="UP000612899">
    <property type="component" value="Unassembled WGS sequence"/>
</dbReference>
<dbReference type="InterPro" id="IPR012334">
    <property type="entry name" value="Pectin_lyas_fold"/>
</dbReference>
<keyword evidence="7" id="KW-0998">Cell outer membrane</keyword>
<dbReference type="Pfam" id="PF13688">
    <property type="entry name" value="Reprolysin_5"/>
    <property type="match status" value="1"/>
</dbReference>
<dbReference type="SMART" id="SM00710">
    <property type="entry name" value="PbH1"/>
    <property type="match status" value="9"/>
</dbReference>
<keyword evidence="4" id="KW-0964">Secreted</keyword>
<evidence type="ECO:0000256" key="9">
    <source>
        <dbReference type="SAM" id="SignalP"/>
    </source>
</evidence>
<evidence type="ECO:0000256" key="7">
    <source>
        <dbReference type="ARBA" id="ARBA00023237"/>
    </source>
</evidence>
<dbReference type="SUPFAM" id="SSF55486">
    <property type="entry name" value="Metalloproteases ('zincins'), catalytic domain"/>
    <property type="match status" value="1"/>
</dbReference>
<dbReference type="RefSeq" id="WP_203913754.1">
    <property type="nucleotide sequence ID" value="NZ_BONY01000082.1"/>
</dbReference>
<keyword evidence="5 9" id="KW-0732">Signal</keyword>
<protein>
    <submittedName>
        <fullName evidence="10">Uncharacterized protein</fullName>
    </submittedName>
</protein>
<evidence type="ECO:0000256" key="5">
    <source>
        <dbReference type="ARBA" id="ARBA00022729"/>
    </source>
</evidence>
<dbReference type="AlphaFoldDB" id="A0A8J3VK34"/>
<dbReference type="NCBIfam" id="TIGR01376">
    <property type="entry name" value="POMP_repeat"/>
    <property type="match status" value="1"/>
</dbReference>
<feature type="region of interest" description="Disordered" evidence="8">
    <location>
        <begin position="80"/>
        <end position="120"/>
    </location>
</feature>
<feature type="compositionally biased region" description="Low complexity" evidence="8">
    <location>
        <begin position="105"/>
        <end position="116"/>
    </location>
</feature>
<evidence type="ECO:0000256" key="6">
    <source>
        <dbReference type="ARBA" id="ARBA00023136"/>
    </source>
</evidence>
<dbReference type="InterPro" id="IPR024079">
    <property type="entry name" value="MetalloPept_cat_dom_sf"/>
</dbReference>
<evidence type="ECO:0000313" key="11">
    <source>
        <dbReference type="Proteomes" id="UP000612899"/>
    </source>
</evidence>
<dbReference type="InterPro" id="IPR003368">
    <property type="entry name" value="POMP_repeat"/>
</dbReference>
<proteinExistence type="predicted"/>
<dbReference type="InterPro" id="IPR006626">
    <property type="entry name" value="PbH1"/>
</dbReference>
<dbReference type="Gene3D" id="2.160.20.10">
    <property type="entry name" value="Single-stranded right-handed beta-helix, Pectin lyase-like"/>
    <property type="match status" value="1"/>
</dbReference>
<sequence length="1152" mass="115097">MRNLSRFGTTLVVIALTVSVPLSVPNAAADPGGGRGATAAGDGFTGVDAAGKRSGGPDAFEKAALDNNIGELAMTKDLGKGAPLVPQSPAVNRGGTVEKGGEGAGPTATTAPAAKTSAPGRVAYRRPAAGTSATVRFNDAAAVNAATLPPYLRDITSSAKRTRTVGIDAQAMSTSLAAATVTLELFADVSVPLQTTVAPSPGAGFQKLSSSTYSAGGPSGTAIVSVIGNDVHASIWKGTQKYGIKPLGNGLHLVFEDGRVFPGEDEPAQALQRVNTPDPAVAKSVAGAGIAAAVPVIDVMVAFDDLAQAAYGSVAAAEADIIDMINVSNMSYLNSNNDQQLALTNIVDLNYTPNAADGTDDDFAYIRAIRSKVDGIVDSLHTDRDANGADLFSVIGNVTSFCGVAYSPISAVPAESDAFSLVDYNCAVGNLSFPHELGHNMCADHDPINATDGSPCQPDGFGHFGIAENLRTIMSYANVENGCPTCVRVPYFSNPNVTYNGWTTGVLGANDNSRVLEITDTDVSNYRAPQFSAAVAGLDGISCIFNTIEDAITMAPAGSTIYIAPGTYPAQTANLDYNISKNLDLVKGTFDCEPTVGGSATDVVLQRNAGSINDSVVEVFGSAAVRFDRITIEGGNAAEGTLYVSGSAIATLDNAVVRNGNNPSATVGGGGVRVSGPSAQLISVNDTQIEGNTATFGGGGIYVDDGTVTLNGAGNVELNTTAGSGGGIYATNHATVVVSNDADVYDNDATSRGGGVFLDGASTLAATGGATFIGFTGLANTANLGAGIYAVGSSTVTVGTGATVRGNSAGFGGGIYGLGAGTIVRLDSGGVVTLNTATSNGAGVLVTQGAAADLNAGADVTGNSATGFGGGLAVFSGSTLDADGDGLNAVDISGNTAGTVGGGIYTVGVSTLDTVHIVDNTATAEGGGLYIGSTGTVTMTEGGACVATTFTKEHYCNEFRDNTAGTTGGAIYATGGDFSTVQTAFVGNSAFDAAVIMAFGDSVVSVRASLLISNTESNVANEALITGHDTTSTTLVGVTSANQTEALLDTDDTATATTSRVLTTTGTLGLVAVPAGNCNIGSVASGLPGLLVAVITFTSTARTDYMPAAGASSLDRCNILGGHTADIDGTAVLDVAPAGPRDYDVGAFEAPA</sequence>
<dbReference type="EMBL" id="BONY01000082">
    <property type="protein sequence ID" value="GIH10029.1"/>
    <property type="molecule type" value="Genomic_DNA"/>
</dbReference>
<dbReference type="GO" id="GO:0008237">
    <property type="term" value="F:metallopeptidase activity"/>
    <property type="evidence" value="ECO:0007669"/>
    <property type="project" value="InterPro"/>
</dbReference>
<organism evidence="10 11">
    <name type="scientific">Rhizocola hellebori</name>
    <dbReference type="NCBI Taxonomy" id="1392758"/>
    <lineage>
        <taxon>Bacteria</taxon>
        <taxon>Bacillati</taxon>
        <taxon>Actinomycetota</taxon>
        <taxon>Actinomycetes</taxon>
        <taxon>Micromonosporales</taxon>
        <taxon>Micromonosporaceae</taxon>
        <taxon>Rhizocola</taxon>
    </lineage>
</organism>
<feature type="chain" id="PRO_5035285810" evidence="9">
    <location>
        <begin position="30"/>
        <end position="1152"/>
    </location>
</feature>
<evidence type="ECO:0000256" key="2">
    <source>
        <dbReference type="ARBA" id="ARBA00004442"/>
    </source>
</evidence>
<dbReference type="Pfam" id="PF02415">
    <property type="entry name" value="Chlam_PMP"/>
    <property type="match status" value="1"/>
</dbReference>
<reference evidence="10" key="1">
    <citation type="submission" date="2021-01" db="EMBL/GenBank/DDBJ databases">
        <title>Whole genome shotgun sequence of Rhizocola hellebori NBRC 109834.</title>
        <authorList>
            <person name="Komaki H."/>
            <person name="Tamura T."/>
        </authorList>
    </citation>
    <scope>NUCLEOTIDE SEQUENCE</scope>
    <source>
        <strain evidence="10">NBRC 109834</strain>
    </source>
</reference>
<dbReference type="GO" id="GO:0005576">
    <property type="term" value="C:extracellular region"/>
    <property type="evidence" value="ECO:0007669"/>
    <property type="project" value="UniProtKB-SubCell"/>
</dbReference>
<dbReference type="SUPFAM" id="SSF51126">
    <property type="entry name" value="Pectin lyase-like"/>
    <property type="match status" value="2"/>
</dbReference>
<name>A0A8J3VK34_9ACTN</name>
<evidence type="ECO:0000313" key="10">
    <source>
        <dbReference type="EMBL" id="GIH10029.1"/>
    </source>
</evidence>
<evidence type="ECO:0000256" key="3">
    <source>
        <dbReference type="ARBA" id="ARBA00004613"/>
    </source>
</evidence>
<dbReference type="InterPro" id="IPR011050">
    <property type="entry name" value="Pectin_lyase_fold/virulence"/>
</dbReference>
<dbReference type="Gene3D" id="3.40.390.10">
    <property type="entry name" value="Collagenase (Catalytic Domain)"/>
    <property type="match status" value="1"/>
</dbReference>
<feature type="signal peptide" evidence="9">
    <location>
        <begin position="1"/>
        <end position="29"/>
    </location>
</feature>